<keyword evidence="2" id="KW-1185">Reference proteome</keyword>
<dbReference type="Proteomes" id="UP000324832">
    <property type="component" value="Unassembled WGS sequence"/>
</dbReference>
<evidence type="ECO:0000313" key="1">
    <source>
        <dbReference type="EMBL" id="VVC93186.1"/>
    </source>
</evidence>
<name>A0A5E4Q6H5_9NEOP</name>
<protein>
    <submittedName>
        <fullName evidence="1">Uncharacterized protein</fullName>
    </submittedName>
</protein>
<reference evidence="1 2" key="1">
    <citation type="submission" date="2017-07" db="EMBL/GenBank/DDBJ databases">
        <authorList>
            <person name="Talla V."/>
            <person name="Backstrom N."/>
        </authorList>
    </citation>
    <scope>NUCLEOTIDE SEQUENCE [LARGE SCALE GENOMIC DNA]</scope>
</reference>
<accession>A0A5E4Q6H5</accession>
<dbReference type="AlphaFoldDB" id="A0A5E4Q6H5"/>
<gene>
    <name evidence="1" type="ORF">LSINAPIS_LOCUS5433</name>
</gene>
<sequence length="229" mass="26724">MSSTARKRYESLLFQYETTNKTDFRYGAIKEYPKTVYKPRASHSVRGRPLYKHIHTMAEWKGARPSFDLMITPKEIVRTNPKVVQKPFSKPIDEEREEVQKSRPRLVMTPAVSMDDIDDPQARNILCGDMYKSQMRREYVPLNVASQDIKAPLPGLPAPANPITLPKLQPPLVSPEWRMESVSWDQKQLRTYSDHTRDFWLGQKVPRCRACEETAIIDKHRKMIKQVKK</sequence>
<evidence type="ECO:0000313" key="2">
    <source>
        <dbReference type="Proteomes" id="UP000324832"/>
    </source>
</evidence>
<proteinExistence type="predicted"/>
<organism evidence="1 2">
    <name type="scientific">Leptidea sinapis</name>
    <dbReference type="NCBI Taxonomy" id="189913"/>
    <lineage>
        <taxon>Eukaryota</taxon>
        <taxon>Metazoa</taxon>
        <taxon>Ecdysozoa</taxon>
        <taxon>Arthropoda</taxon>
        <taxon>Hexapoda</taxon>
        <taxon>Insecta</taxon>
        <taxon>Pterygota</taxon>
        <taxon>Neoptera</taxon>
        <taxon>Endopterygota</taxon>
        <taxon>Lepidoptera</taxon>
        <taxon>Glossata</taxon>
        <taxon>Ditrysia</taxon>
        <taxon>Papilionoidea</taxon>
        <taxon>Pieridae</taxon>
        <taxon>Dismorphiinae</taxon>
        <taxon>Leptidea</taxon>
    </lineage>
</organism>
<dbReference type="EMBL" id="FZQP02001559">
    <property type="protein sequence ID" value="VVC93186.1"/>
    <property type="molecule type" value="Genomic_DNA"/>
</dbReference>